<feature type="compositionally biased region" description="Basic residues" evidence="3">
    <location>
        <begin position="302"/>
        <end position="314"/>
    </location>
</feature>
<comment type="caution">
    <text evidence="4">The sequence shown here is derived from an EMBL/GenBank/DDBJ whole genome shotgun (WGS) entry which is preliminary data.</text>
</comment>
<dbReference type="PANTHER" id="PTHR13017:SF0">
    <property type="entry name" value="METHENYLTETRAHYDROFOLATE SYNTHASE DOMAIN-CONTAINING PROTEIN"/>
    <property type="match status" value="1"/>
</dbReference>
<dbReference type="InterPro" id="IPR002698">
    <property type="entry name" value="FTHF_cligase"/>
</dbReference>
<dbReference type="EMBL" id="JAIFRP010000007">
    <property type="protein sequence ID" value="KAK2587147.1"/>
    <property type="molecule type" value="Genomic_DNA"/>
</dbReference>
<dbReference type="FunFam" id="3.40.50.10420:FF:000001">
    <property type="entry name" value="Methenyltetrahydrofolate synthase domain-containing protein"/>
    <property type="match status" value="1"/>
</dbReference>
<evidence type="ECO:0000256" key="1">
    <source>
        <dbReference type="ARBA" id="ARBA00015518"/>
    </source>
</evidence>
<dbReference type="Pfam" id="PF01812">
    <property type="entry name" value="5-FTHF_cyc-lig"/>
    <property type="match status" value="1"/>
</dbReference>
<dbReference type="InterPro" id="IPR024185">
    <property type="entry name" value="FTHF_cligase-like_sf"/>
</dbReference>
<reference evidence="4" key="1">
    <citation type="submission" date="2021-08" db="EMBL/GenBank/DDBJ databases">
        <authorList>
            <person name="Misof B."/>
            <person name="Oliver O."/>
            <person name="Podsiadlowski L."/>
            <person name="Donath A."/>
            <person name="Peters R."/>
            <person name="Mayer C."/>
            <person name="Rust J."/>
            <person name="Gunkel S."/>
            <person name="Lesny P."/>
            <person name="Martin S."/>
            <person name="Oeyen J.P."/>
            <person name="Petersen M."/>
            <person name="Panagiotis P."/>
            <person name="Wilbrandt J."/>
            <person name="Tanja T."/>
        </authorList>
    </citation>
    <scope>NUCLEOTIDE SEQUENCE</scope>
    <source>
        <strain evidence="4">GBR_01_08_01A</strain>
        <tissue evidence="4">Thorax + abdomen</tissue>
    </source>
</reference>
<evidence type="ECO:0000256" key="3">
    <source>
        <dbReference type="SAM" id="MobiDB-lite"/>
    </source>
</evidence>
<evidence type="ECO:0000256" key="2">
    <source>
        <dbReference type="ARBA" id="ARBA00022884"/>
    </source>
</evidence>
<feature type="region of interest" description="Disordered" evidence="3">
    <location>
        <begin position="333"/>
        <end position="352"/>
    </location>
</feature>
<accession>A0AAD9VV07</accession>
<keyword evidence="2" id="KW-0694">RNA-binding</keyword>
<dbReference type="GO" id="GO:0003723">
    <property type="term" value="F:RNA binding"/>
    <property type="evidence" value="ECO:0007669"/>
    <property type="project" value="UniProtKB-KW"/>
</dbReference>
<gene>
    <name evidence="4" type="ORF">KPH14_002905</name>
</gene>
<sequence length="461" mass="52425">MADEELPAEVTKHSFRSKIWDYMTKNDLVNFPFSIRNRIPNFKDAAKAAQHLAELEEFKKAKVIKINPDKPQEPVRFLALEANKEILVPIPRLRSGLFLHVTPVAGMSKKELRALSTIRGLKQAGKPLGIDSNIKVDLVVLGSVCVDRKGYRLGKGEGFADLEFAMMVRMGAVTENTTVVTTVHDCQIVDDLPTQLFKEYDVLVDIIITPTQTIVVEKKSKKYCGIIWEMLSQRKLTSMPVLTQLKEMDEKDGKIVNLKEVDSDTETRQYYRNHTKRLKYKKQKEVSCVTDDSVTEEDCSKTKRKSHFKKRSPKKVKEEANALLSIDSSDKDTEEKKVKLEKNTKRRKNVNPKQRSNIEFSLKLSNISYGVRVRDLKNALLERGVKPSEIVWKGYRGTCYLRFNKLRGENTSPDQPVQVDSIVANLQQLQIGGTTGKENEYILVEPAKPISRIEVTDVSAV</sequence>
<feature type="compositionally biased region" description="Basic and acidic residues" evidence="3">
    <location>
        <begin position="333"/>
        <end position="343"/>
    </location>
</feature>
<feature type="region of interest" description="Disordered" evidence="3">
    <location>
        <begin position="299"/>
        <end position="323"/>
    </location>
</feature>
<reference evidence="4" key="2">
    <citation type="journal article" date="2023" name="Commun. Biol.">
        <title>Intrasexual cuticular hydrocarbon dimorphism in a wasp sheds light on hydrocarbon biosynthesis genes in Hymenoptera.</title>
        <authorList>
            <person name="Moris V.C."/>
            <person name="Podsiadlowski L."/>
            <person name="Martin S."/>
            <person name="Oeyen J.P."/>
            <person name="Donath A."/>
            <person name="Petersen M."/>
            <person name="Wilbrandt J."/>
            <person name="Misof B."/>
            <person name="Liedtke D."/>
            <person name="Thamm M."/>
            <person name="Scheiner R."/>
            <person name="Schmitt T."/>
            <person name="Niehuis O."/>
        </authorList>
    </citation>
    <scope>NUCLEOTIDE SEQUENCE</scope>
    <source>
        <strain evidence="4">GBR_01_08_01A</strain>
    </source>
</reference>
<dbReference type="Gene3D" id="3.40.50.10420">
    <property type="entry name" value="NagB/RpiA/CoA transferase-like"/>
    <property type="match status" value="1"/>
</dbReference>
<dbReference type="GO" id="GO:0005737">
    <property type="term" value="C:cytoplasm"/>
    <property type="evidence" value="ECO:0007669"/>
    <property type="project" value="TreeGrafter"/>
</dbReference>
<dbReference type="AlphaFoldDB" id="A0AAD9VV07"/>
<protein>
    <recommendedName>
        <fullName evidence="1">Methenyltetrahydrofolate synthase domain-containing protein</fullName>
    </recommendedName>
</protein>
<dbReference type="SUPFAM" id="SSF100950">
    <property type="entry name" value="NagB/RpiA/CoA transferase-like"/>
    <property type="match status" value="1"/>
</dbReference>
<keyword evidence="5" id="KW-1185">Reference proteome</keyword>
<dbReference type="Proteomes" id="UP001258017">
    <property type="component" value="Unassembled WGS sequence"/>
</dbReference>
<dbReference type="InterPro" id="IPR037171">
    <property type="entry name" value="NagB/RpiA_transferase-like"/>
</dbReference>
<evidence type="ECO:0000313" key="5">
    <source>
        <dbReference type="Proteomes" id="UP001258017"/>
    </source>
</evidence>
<dbReference type="PANTHER" id="PTHR13017">
    <property type="entry name" value="5-FORMYLTETRAHYDROFOLATE CYCLO-LIGASE-RELATED"/>
    <property type="match status" value="1"/>
</dbReference>
<name>A0AAD9VV07_9HYME</name>
<proteinExistence type="predicted"/>
<organism evidence="4 5">
    <name type="scientific">Odynerus spinipes</name>
    <dbReference type="NCBI Taxonomy" id="1348599"/>
    <lineage>
        <taxon>Eukaryota</taxon>
        <taxon>Metazoa</taxon>
        <taxon>Ecdysozoa</taxon>
        <taxon>Arthropoda</taxon>
        <taxon>Hexapoda</taxon>
        <taxon>Insecta</taxon>
        <taxon>Pterygota</taxon>
        <taxon>Neoptera</taxon>
        <taxon>Endopterygota</taxon>
        <taxon>Hymenoptera</taxon>
        <taxon>Apocrita</taxon>
        <taxon>Aculeata</taxon>
        <taxon>Vespoidea</taxon>
        <taxon>Vespidae</taxon>
        <taxon>Eumeninae</taxon>
        <taxon>Odynerus</taxon>
    </lineage>
</organism>
<evidence type="ECO:0000313" key="4">
    <source>
        <dbReference type="EMBL" id="KAK2587147.1"/>
    </source>
</evidence>